<dbReference type="PANTHER" id="PTHR43522:SF6">
    <property type="entry name" value="TRANSKETOLASE-LIKE PYRIMIDINE-BINDING DOMAIN-CONTAINING PROTEIN-RELATED"/>
    <property type="match status" value="1"/>
</dbReference>
<gene>
    <name evidence="10" type="ORF">FALBO_8834</name>
</gene>
<dbReference type="InterPro" id="IPR055152">
    <property type="entry name" value="Transketolase-like_C_2"/>
</dbReference>
<dbReference type="Proteomes" id="UP000554235">
    <property type="component" value="Unassembled WGS sequence"/>
</dbReference>
<dbReference type="PROSITE" id="PS00802">
    <property type="entry name" value="TRANSKETOLASE_2"/>
    <property type="match status" value="1"/>
</dbReference>
<dbReference type="InterPro" id="IPR033247">
    <property type="entry name" value="Transketolase_fam"/>
</dbReference>
<evidence type="ECO:0000256" key="3">
    <source>
        <dbReference type="ARBA" id="ARBA00001964"/>
    </source>
</evidence>
<evidence type="ECO:0000313" key="11">
    <source>
        <dbReference type="Proteomes" id="UP000554235"/>
    </source>
</evidence>
<keyword evidence="7" id="KW-0460">Magnesium</keyword>
<protein>
    <submittedName>
        <fullName evidence="10">Dihydroxyacetone synthase</fullName>
    </submittedName>
</protein>
<evidence type="ECO:0000259" key="9">
    <source>
        <dbReference type="SMART" id="SM00861"/>
    </source>
</evidence>
<accession>A0A8H4LA19</accession>
<dbReference type="EMBL" id="JAADYS010001204">
    <property type="protein sequence ID" value="KAF4464333.1"/>
    <property type="molecule type" value="Genomic_DNA"/>
</dbReference>
<proteinExistence type="inferred from homology"/>
<dbReference type="FunFam" id="3.40.50.970:FF:000004">
    <property type="entry name" value="Transketolase"/>
    <property type="match status" value="1"/>
</dbReference>
<comment type="cofactor">
    <cofactor evidence="2">
        <name>Mg(2+)</name>
        <dbReference type="ChEBI" id="CHEBI:18420"/>
    </cofactor>
</comment>
<dbReference type="AlphaFoldDB" id="A0A8H4LA19"/>
<reference evidence="10 11" key="1">
    <citation type="submission" date="2020-01" db="EMBL/GenBank/DDBJ databases">
        <title>Identification and distribution of gene clusters putatively required for synthesis of sphingolipid metabolism inhibitors in phylogenetically diverse species of the filamentous fungus Fusarium.</title>
        <authorList>
            <person name="Kim H.-S."/>
            <person name="Busman M."/>
            <person name="Brown D.W."/>
            <person name="Divon H."/>
            <person name="Uhlig S."/>
            <person name="Proctor R.H."/>
        </authorList>
    </citation>
    <scope>NUCLEOTIDE SEQUENCE [LARGE SCALE GENOMIC DNA]</scope>
    <source>
        <strain evidence="10 11">NRRL 20459</strain>
    </source>
</reference>
<name>A0A8H4LA19_9HYPO</name>
<dbReference type="SUPFAM" id="SSF52922">
    <property type="entry name" value="TK C-terminal domain-like"/>
    <property type="match status" value="1"/>
</dbReference>
<dbReference type="InterPro" id="IPR005475">
    <property type="entry name" value="Transketolase-like_Pyr-bd"/>
</dbReference>
<organism evidence="10 11">
    <name type="scientific">Fusarium albosuccineum</name>
    <dbReference type="NCBI Taxonomy" id="1237068"/>
    <lineage>
        <taxon>Eukaryota</taxon>
        <taxon>Fungi</taxon>
        <taxon>Dikarya</taxon>
        <taxon>Ascomycota</taxon>
        <taxon>Pezizomycotina</taxon>
        <taxon>Sordariomycetes</taxon>
        <taxon>Hypocreomycetidae</taxon>
        <taxon>Hypocreales</taxon>
        <taxon>Nectriaceae</taxon>
        <taxon>Fusarium</taxon>
        <taxon>Fusarium decemcellulare species complex</taxon>
    </lineage>
</organism>
<evidence type="ECO:0000256" key="2">
    <source>
        <dbReference type="ARBA" id="ARBA00001946"/>
    </source>
</evidence>
<dbReference type="GO" id="GO:0006098">
    <property type="term" value="P:pentose-phosphate shunt"/>
    <property type="evidence" value="ECO:0007669"/>
    <property type="project" value="TreeGrafter"/>
</dbReference>
<sequence length="712" mass="76781">MPSTLPAETNGAALHTNANGSLVPVKGLGGKIEDDERAVLALRNLIFDICQQNGGGHGGSAICMAAIGVALWKYVMRYNPSNPSWFDRDRFVLSNGHTAMFLYALNHLTGFDDWTMDEIKGYGSAKTDGYKTICHAHPEIEVPGVEVTTGPLGQGIANAVGLAIASKNLAARYNRPDFDVVQSRIYCMTGDGCLMEGVALEAISLAGSLQLNNLILVYDNNQVTCDGPLDWINTEDVNAKMRACGWHVLEVADGSYDVVAIVSALNLAKTVTDKPVFINIRTVIGLGTSVAGTFKAHHGAFDKDSVAASKLRAGQDPSVTHTVPDEALSYFGERKTYGGSLEASWDDLVSRYTSTHPDLAQSFARTRKGDNGDEWLSVLKDVDSSQFKGQATREVNGTLIEKVWKVHPALCGGGADLVNSNKVAYTESDVFHPSISYAGRYIRYGIREHAMAAISNGLAAYNPGTFLPITATFFIFYIYAAPGVRMGALSHLPVIHFATHDSFAEGQNGPTHQPVEVDSLYRAMPNLTYIRPCDAEETIGAWILALAKSDGPGLLSLGRDPVGPVPATDRFKVARGAYVVKEDPNAKVTLASCGTNLHYAVAAAETLTASGVATRVVSCPSFDHFDKQDQKYRDSVFPRDGSAIVSVEEYVATAWARYVTASIGMTGYGYSASNPSNYDRFGLDSKGIERTVRKYLEDLAGENARIAGWRQL</sequence>
<dbReference type="CDD" id="cd07033">
    <property type="entry name" value="TPP_PYR_DXS_TK_like"/>
    <property type="match status" value="1"/>
</dbReference>
<dbReference type="Pfam" id="PF22613">
    <property type="entry name" value="Transketolase_C_1"/>
    <property type="match status" value="1"/>
</dbReference>
<dbReference type="InterPro" id="IPR029061">
    <property type="entry name" value="THDP-binding"/>
</dbReference>
<comment type="cofactor">
    <cofactor evidence="1">
        <name>Co(2+)</name>
        <dbReference type="ChEBI" id="CHEBI:48828"/>
    </cofactor>
</comment>
<dbReference type="InterPro" id="IPR020826">
    <property type="entry name" value="Transketolase_BS"/>
</dbReference>
<keyword evidence="11" id="KW-1185">Reference proteome</keyword>
<evidence type="ECO:0000313" key="10">
    <source>
        <dbReference type="EMBL" id="KAF4464333.1"/>
    </source>
</evidence>
<dbReference type="Pfam" id="PF02779">
    <property type="entry name" value="Transket_pyr"/>
    <property type="match status" value="1"/>
</dbReference>
<evidence type="ECO:0000256" key="8">
    <source>
        <dbReference type="ARBA" id="ARBA00023052"/>
    </source>
</evidence>
<dbReference type="InterPro" id="IPR005474">
    <property type="entry name" value="Transketolase_N"/>
</dbReference>
<comment type="caution">
    <text evidence="10">The sequence shown here is derived from an EMBL/GenBank/DDBJ whole genome shotgun (WGS) entry which is preliminary data.</text>
</comment>
<dbReference type="OrthoDB" id="10267175at2759"/>
<dbReference type="CDD" id="cd02012">
    <property type="entry name" value="TPP_TK"/>
    <property type="match status" value="1"/>
</dbReference>
<evidence type="ECO:0000256" key="5">
    <source>
        <dbReference type="ARBA" id="ARBA00022679"/>
    </source>
</evidence>
<keyword evidence="8" id="KW-0786">Thiamine pyrophosphate</keyword>
<keyword evidence="6" id="KW-0479">Metal-binding</keyword>
<dbReference type="GO" id="GO:0046872">
    <property type="term" value="F:metal ion binding"/>
    <property type="evidence" value="ECO:0007669"/>
    <property type="project" value="UniProtKB-KW"/>
</dbReference>
<comment type="cofactor">
    <cofactor evidence="3">
        <name>thiamine diphosphate</name>
        <dbReference type="ChEBI" id="CHEBI:58937"/>
    </cofactor>
</comment>
<dbReference type="GO" id="GO:0004802">
    <property type="term" value="F:transketolase activity"/>
    <property type="evidence" value="ECO:0007669"/>
    <property type="project" value="TreeGrafter"/>
</dbReference>
<dbReference type="SUPFAM" id="SSF52518">
    <property type="entry name" value="Thiamin diphosphate-binding fold (THDP-binding)"/>
    <property type="match status" value="2"/>
</dbReference>
<comment type="similarity">
    <text evidence="4">Belongs to the transketolase family.</text>
</comment>
<dbReference type="GO" id="GO:0005829">
    <property type="term" value="C:cytosol"/>
    <property type="evidence" value="ECO:0007669"/>
    <property type="project" value="TreeGrafter"/>
</dbReference>
<dbReference type="PANTHER" id="PTHR43522">
    <property type="entry name" value="TRANSKETOLASE"/>
    <property type="match status" value="1"/>
</dbReference>
<keyword evidence="5" id="KW-0808">Transferase</keyword>
<dbReference type="SMART" id="SM00861">
    <property type="entry name" value="Transket_pyr"/>
    <property type="match status" value="1"/>
</dbReference>
<dbReference type="InterPro" id="IPR009014">
    <property type="entry name" value="Transketo_C/PFOR_II"/>
</dbReference>
<evidence type="ECO:0000256" key="4">
    <source>
        <dbReference type="ARBA" id="ARBA00007131"/>
    </source>
</evidence>
<dbReference type="Gene3D" id="3.40.50.920">
    <property type="match status" value="1"/>
</dbReference>
<evidence type="ECO:0000256" key="1">
    <source>
        <dbReference type="ARBA" id="ARBA00001941"/>
    </source>
</evidence>
<feature type="domain" description="Transketolase-like pyrimidine-binding" evidence="9">
    <location>
        <begin position="390"/>
        <end position="565"/>
    </location>
</feature>
<dbReference type="GO" id="GO:0005634">
    <property type="term" value="C:nucleus"/>
    <property type="evidence" value="ECO:0007669"/>
    <property type="project" value="TreeGrafter"/>
</dbReference>
<evidence type="ECO:0000256" key="7">
    <source>
        <dbReference type="ARBA" id="ARBA00022842"/>
    </source>
</evidence>
<evidence type="ECO:0000256" key="6">
    <source>
        <dbReference type="ARBA" id="ARBA00022723"/>
    </source>
</evidence>
<dbReference type="Pfam" id="PF00456">
    <property type="entry name" value="Transketolase_N"/>
    <property type="match status" value="1"/>
</dbReference>
<dbReference type="Gene3D" id="3.40.50.970">
    <property type="match status" value="2"/>
</dbReference>